<evidence type="ECO:0000256" key="1">
    <source>
        <dbReference type="SAM" id="MobiDB-lite"/>
    </source>
</evidence>
<reference evidence="3" key="1">
    <citation type="submission" date="2024-09" db="EMBL/GenBank/DDBJ databases">
        <authorList>
            <person name="Sun Q."/>
        </authorList>
    </citation>
    <scope>NUCLEOTIDE SEQUENCE [LARGE SCALE GENOMIC DNA]</scope>
    <source>
        <strain evidence="3">JCM 31273</strain>
    </source>
</reference>
<organism evidence="3 4">
    <name type="scientific">Halobaculum roseum</name>
    <dbReference type="NCBI Taxonomy" id="2175149"/>
    <lineage>
        <taxon>Archaea</taxon>
        <taxon>Methanobacteriati</taxon>
        <taxon>Methanobacteriota</taxon>
        <taxon>Stenosarchaea group</taxon>
        <taxon>Halobacteria</taxon>
        <taxon>Halobacteriales</taxon>
        <taxon>Haloferacaceae</taxon>
        <taxon>Halobaculum</taxon>
    </lineage>
</organism>
<sequence>MGTLYSRRFSKSRLTSSVSSPRAEASSSACASMSMCSVLTFRPTPVKLSARRRSPARRPGDPGARQRGGMETRAWVYHGALAPPVQYGMPGLEAFLDNAHDRIVLIDADGVYRYANAATELVVGYEPSEIVGTVERRRIGRIGIRARSVAPGLTPRRAGLATPAPSP</sequence>
<proteinExistence type="predicted"/>
<protein>
    <submittedName>
        <fullName evidence="3">PAS domain-containing protein</fullName>
    </submittedName>
</protein>
<dbReference type="PROSITE" id="PS50112">
    <property type="entry name" value="PAS"/>
    <property type="match status" value="1"/>
</dbReference>
<dbReference type="AlphaFoldDB" id="A0ABD5MFP2"/>
<dbReference type="CDD" id="cd00130">
    <property type="entry name" value="PAS"/>
    <property type="match status" value="1"/>
</dbReference>
<dbReference type="EMBL" id="JBHMAJ010000001">
    <property type="protein sequence ID" value="MFB9822619.1"/>
    <property type="molecule type" value="Genomic_DNA"/>
</dbReference>
<evidence type="ECO:0000313" key="4">
    <source>
        <dbReference type="Proteomes" id="UP001589595"/>
    </source>
</evidence>
<gene>
    <name evidence="3" type="ORF">ACFFOL_00260</name>
</gene>
<keyword evidence="4" id="KW-1185">Reference proteome</keyword>
<dbReference type="NCBIfam" id="TIGR00229">
    <property type="entry name" value="sensory_box"/>
    <property type="match status" value="1"/>
</dbReference>
<name>A0ABD5MFP2_9EURY</name>
<dbReference type="Proteomes" id="UP001589595">
    <property type="component" value="Unassembled WGS sequence"/>
</dbReference>
<dbReference type="InterPro" id="IPR035965">
    <property type="entry name" value="PAS-like_dom_sf"/>
</dbReference>
<evidence type="ECO:0000259" key="2">
    <source>
        <dbReference type="PROSITE" id="PS50112"/>
    </source>
</evidence>
<comment type="caution">
    <text evidence="3">The sequence shown here is derived from an EMBL/GenBank/DDBJ whole genome shotgun (WGS) entry which is preliminary data.</text>
</comment>
<dbReference type="SUPFAM" id="SSF55785">
    <property type="entry name" value="PYP-like sensor domain (PAS domain)"/>
    <property type="match status" value="1"/>
</dbReference>
<feature type="domain" description="PAS" evidence="2">
    <location>
        <begin position="92"/>
        <end position="132"/>
    </location>
</feature>
<evidence type="ECO:0000313" key="3">
    <source>
        <dbReference type="EMBL" id="MFB9822619.1"/>
    </source>
</evidence>
<feature type="region of interest" description="Disordered" evidence="1">
    <location>
        <begin position="47"/>
        <end position="69"/>
    </location>
</feature>
<dbReference type="InterPro" id="IPR000014">
    <property type="entry name" value="PAS"/>
</dbReference>
<dbReference type="InterPro" id="IPR013767">
    <property type="entry name" value="PAS_fold"/>
</dbReference>
<accession>A0ABD5MFP2</accession>
<dbReference type="Pfam" id="PF00989">
    <property type="entry name" value="PAS"/>
    <property type="match status" value="1"/>
</dbReference>
<dbReference type="Gene3D" id="3.30.450.20">
    <property type="entry name" value="PAS domain"/>
    <property type="match status" value="1"/>
</dbReference>